<reference evidence="3" key="1">
    <citation type="journal article" date="2019" name="Sci. Rep.">
        <title>Draft genome of Tanacetum cinerariifolium, the natural source of mosquito coil.</title>
        <authorList>
            <person name="Yamashiro T."/>
            <person name="Shiraishi A."/>
            <person name="Satake H."/>
            <person name="Nakayama K."/>
        </authorList>
    </citation>
    <scope>NUCLEOTIDE SEQUENCE</scope>
</reference>
<name>A0A6L2MHU3_TANCI</name>
<comment type="caution">
    <text evidence="3">The sequence shown here is derived from an EMBL/GenBank/DDBJ whole genome shotgun (WGS) entry which is preliminary data.</text>
</comment>
<feature type="compositionally biased region" description="Polar residues" evidence="2">
    <location>
        <begin position="258"/>
        <end position="269"/>
    </location>
</feature>
<protein>
    <submittedName>
        <fullName evidence="3">Uncharacterized protein</fullName>
    </submittedName>
</protein>
<keyword evidence="1" id="KW-0175">Coiled coil</keyword>
<organism evidence="3">
    <name type="scientific">Tanacetum cinerariifolium</name>
    <name type="common">Dalmatian daisy</name>
    <name type="synonym">Chrysanthemum cinerariifolium</name>
    <dbReference type="NCBI Taxonomy" id="118510"/>
    <lineage>
        <taxon>Eukaryota</taxon>
        <taxon>Viridiplantae</taxon>
        <taxon>Streptophyta</taxon>
        <taxon>Embryophyta</taxon>
        <taxon>Tracheophyta</taxon>
        <taxon>Spermatophyta</taxon>
        <taxon>Magnoliopsida</taxon>
        <taxon>eudicotyledons</taxon>
        <taxon>Gunneridae</taxon>
        <taxon>Pentapetalae</taxon>
        <taxon>asterids</taxon>
        <taxon>campanulids</taxon>
        <taxon>Asterales</taxon>
        <taxon>Asteraceae</taxon>
        <taxon>Asteroideae</taxon>
        <taxon>Anthemideae</taxon>
        <taxon>Anthemidinae</taxon>
        <taxon>Tanacetum</taxon>
    </lineage>
</organism>
<dbReference type="AlphaFoldDB" id="A0A6L2MHU3"/>
<evidence type="ECO:0000256" key="2">
    <source>
        <dbReference type="SAM" id="MobiDB-lite"/>
    </source>
</evidence>
<gene>
    <name evidence="3" type="ORF">Tci_044052</name>
</gene>
<feature type="region of interest" description="Disordered" evidence="2">
    <location>
        <begin position="258"/>
        <end position="281"/>
    </location>
</feature>
<accession>A0A6L2MHU3</accession>
<sequence length="470" mass="53286">MSLGVAIFISDPLLKWSLSILMHPFAEKTSVVVTNRQGHNEVNKVGKILEIHRELASGIINADEEWKEIPFNLDLTDIKQQGVSSESLDGGITESMNQPGIKEDIHCKNSKLEGGNYQKYDQPGLKEYHNNEAIVVVDMILSFDDPLLYMSISEGAYMFQFECGCSDSDCITILGNRLKHKQPRNFAWEIADSGSVKSVFKAWEQGLSSFEYADAGYLVKYRYAYAGYLVKYRYGSGIGEFREKQRLYLSSSSSHEVLKPYNSSKTQDVPQPHKSSSRHEILKPSKLSKIQHVSHPHKSVRENDIQLEDEEIQEEVQTESEDVPQSYLIVRENMDKSWMNIANRLSDPRYELGVNEFLDFLIQAVGSGTPAEICLKLLKRVPGHLRGRSAPKKEILAVENLRAIVESEKNKSAALEEKMKEVAVEQDEMKKCMGLMMKEIQRLSKLVPDKSTGRPIVYGLAARENMELEE</sequence>
<evidence type="ECO:0000313" key="3">
    <source>
        <dbReference type="EMBL" id="GEU72074.1"/>
    </source>
</evidence>
<evidence type="ECO:0000256" key="1">
    <source>
        <dbReference type="SAM" id="Coils"/>
    </source>
</evidence>
<feature type="coiled-coil region" evidence="1">
    <location>
        <begin position="398"/>
        <end position="425"/>
    </location>
</feature>
<dbReference type="EMBL" id="BKCJ010006423">
    <property type="protein sequence ID" value="GEU72074.1"/>
    <property type="molecule type" value="Genomic_DNA"/>
</dbReference>
<proteinExistence type="predicted"/>